<reference evidence="2" key="1">
    <citation type="submission" date="2016-11" db="EMBL/GenBank/DDBJ databases">
        <title>Actinomyces gypaetusis sp. nov. isolated from Gypaetus barbatus in Qinghai Tibet Plateau China.</title>
        <authorList>
            <person name="Meng X."/>
        </authorList>
    </citation>
    <scope>NUCLEOTIDE SEQUENCE [LARGE SCALE GENOMIC DNA]</scope>
    <source>
        <strain evidence="2">DSM 15383</strain>
    </source>
</reference>
<gene>
    <name evidence="1" type="ORF">BM477_00310</name>
</gene>
<protein>
    <submittedName>
        <fullName evidence="1">Uncharacterized protein</fullName>
    </submittedName>
</protein>
<dbReference type="EMBL" id="MPDM01000001">
    <property type="protein sequence ID" value="OKL50456.1"/>
    <property type="molecule type" value="Genomic_DNA"/>
</dbReference>
<accession>A0A1Q5PSB8</accession>
<sequence length="348" mass="37826">MLRTRHLRLLLAAVLPLALVLGGCVRGNPLTFPLEGKFLLFESSEDAALTHVTVIDEAGKIQQTGDLLPSKLGFIAANQGAIHLAQNYANQQLTVTPTKTILTEYPKKPAGLGIAAIASGGGTCYYATNGHLEIQDQRNSELMARPEAGEQNLYTVELPLNASAMKLLDEKLYVSGQAISDGGTVLLTIDALTGQILDRFDYDSPLNFEQILPLPGRTLVTLGERYADSGEIYEYRDGKLRSLGVNGSPRLITGDEEEFVYLEGNRLHFAKTADGQTTDSIDLGDVNEFNSAQVQDGKLYLFVTGKAKDVNARFRALTIDLETREKVSEASILVDSKNPFRLGALVPQ</sequence>
<dbReference type="Proteomes" id="UP000186465">
    <property type="component" value="Unassembled WGS sequence"/>
</dbReference>
<evidence type="ECO:0000313" key="1">
    <source>
        <dbReference type="EMBL" id="OKL50456.1"/>
    </source>
</evidence>
<dbReference type="PROSITE" id="PS51257">
    <property type="entry name" value="PROKAR_LIPOPROTEIN"/>
    <property type="match status" value="1"/>
</dbReference>
<dbReference type="RefSeq" id="WP_075360697.1">
    <property type="nucleotide sequence ID" value="NZ_MPDM01000001.1"/>
</dbReference>
<evidence type="ECO:0000313" key="2">
    <source>
        <dbReference type="Proteomes" id="UP000186465"/>
    </source>
</evidence>
<name>A0A1Q5PSB8_9ACTO</name>
<comment type="caution">
    <text evidence="1">The sequence shown here is derived from an EMBL/GenBank/DDBJ whole genome shotgun (WGS) entry which is preliminary data.</text>
</comment>
<dbReference type="AlphaFoldDB" id="A0A1Q5PSB8"/>
<organism evidence="1 2">
    <name type="scientific">Boudabousia marimammalium</name>
    <dbReference type="NCBI Taxonomy" id="156892"/>
    <lineage>
        <taxon>Bacteria</taxon>
        <taxon>Bacillati</taxon>
        <taxon>Actinomycetota</taxon>
        <taxon>Actinomycetes</taxon>
        <taxon>Actinomycetales</taxon>
        <taxon>Actinomycetaceae</taxon>
        <taxon>Boudabousia</taxon>
    </lineage>
</organism>
<proteinExistence type="predicted"/>
<keyword evidence="2" id="KW-1185">Reference proteome</keyword>